<evidence type="ECO:0000259" key="17">
    <source>
        <dbReference type="PROSITE" id="PS50860"/>
    </source>
</evidence>
<keyword evidence="13" id="KW-0648">Protein biosynthesis</keyword>
<feature type="coiled-coil region" evidence="16">
    <location>
        <begin position="259"/>
        <end position="286"/>
    </location>
</feature>
<dbReference type="Pfam" id="PF07973">
    <property type="entry name" value="tRNA_SAD"/>
    <property type="match status" value="1"/>
</dbReference>
<keyword evidence="12" id="KW-0694">RNA-binding</keyword>
<evidence type="ECO:0000256" key="13">
    <source>
        <dbReference type="ARBA" id="ARBA00022917"/>
    </source>
</evidence>
<dbReference type="InterPro" id="IPR018164">
    <property type="entry name" value="Ala-tRNA-synth_IIc_N"/>
</dbReference>
<evidence type="ECO:0000256" key="3">
    <source>
        <dbReference type="ARBA" id="ARBA00008226"/>
    </source>
</evidence>
<keyword evidence="16" id="KW-0175">Coiled coil</keyword>
<dbReference type="InterPro" id="IPR018165">
    <property type="entry name" value="Ala-tRNA-synth_IIc_core"/>
</dbReference>
<comment type="similarity">
    <text evidence="3">Belongs to the class-II aminoacyl-tRNA synthetase family.</text>
</comment>
<evidence type="ECO:0000256" key="14">
    <source>
        <dbReference type="ARBA" id="ARBA00023146"/>
    </source>
</evidence>
<keyword evidence="14" id="KW-0030">Aminoacyl-tRNA synthetase</keyword>
<keyword evidence="10" id="KW-0862">Zinc</keyword>
<dbReference type="InterPro" id="IPR003156">
    <property type="entry name" value="DHHA1_dom"/>
</dbReference>
<dbReference type="EMBL" id="SWFM01000001">
    <property type="protein sequence ID" value="TKD72116.1"/>
    <property type="molecule type" value="Genomic_DNA"/>
</dbReference>
<dbReference type="PANTHER" id="PTHR43462">
    <property type="entry name" value="ALANYL-TRNA EDITING PROTEIN"/>
    <property type="match status" value="1"/>
</dbReference>
<dbReference type="SMART" id="SM00863">
    <property type="entry name" value="tRNA_SAD"/>
    <property type="match status" value="1"/>
</dbReference>
<name>A0A4U1MN25_9BACL</name>
<dbReference type="EC" id="6.1.1.7" evidence="4"/>
<dbReference type="SUPFAM" id="SSF55186">
    <property type="entry name" value="ThrRS/AlaRS common domain"/>
    <property type="match status" value="1"/>
</dbReference>
<accession>A0A4U1MN25</accession>
<reference evidence="18 19" key="1">
    <citation type="submission" date="2019-04" db="EMBL/GenBank/DDBJ databases">
        <title>Genome sequence of Bacillus hwajinpoensis strain Y2.</title>
        <authorList>
            <person name="Fair J.L."/>
            <person name="Maclea K.S."/>
        </authorList>
    </citation>
    <scope>NUCLEOTIDE SEQUENCE [LARGE SCALE GENOMIC DNA]</scope>
    <source>
        <strain evidence="18 19">Y2</strain>
    </source>
</reference>
<evidence type="ECO:0000256" key="11">
    <source>
        <dbReference type="ARBA" id="ARBA00022840"/>
    </source>
</evidence>
<dbReference type="GO" id="GO:0006419">
    <property type="term" value="P:alanyl-tRNA aminoacylation"/>
    <property type="evidence" value="ECO:0007669"/>
    <property type="project" value="InterPro"/>
</dbReference>
<gene>
    <name evidence="18" type="ORF">FBF83_04775</name>
</gene>
<dbReference type="Gene3D" id="3.30.980.10">
    <property type="entry name" value="Threonyl-trna Synthetase, Chain A, domain 2"/>
    <property type="match status" value="1"/>
</dbReference>
<evidence type="ECO:0000256" key="5">
    <source>
        <dbReference type="ARBA" id="ARBA00017959"/>
    </source>
</evidence>
<dbReference type="Pfam" id="PF02272">
    <property type="entry name" value="DHHA1"/>
    <property type="match status" value="1"/>
</dbReference>
<evidence type="ECO:0000256" key="16">
    <source>
        <dbReference type="SAM" id="Coils"/>
    </source>
</evidence>
<sequence>MVTQKLFYQDSYITTFSAQTVKQATDQAERLYVVLDQTAFYPTGGGQPFDTGTLNGVAVTDVEEVNGEVRHFVEKEVEEEVHGEINWARRFDHMQQHAGQHILSAAFEDQFGYKTVSFHLGQEVCTIDLDISSLEESKARRAEAYANSILQRNHSIETKWVKKEELVQFNLRKEVSVSDDIRLVIIPDVDYSGCGGTHPSSTAEVGAISILKWEKQKKQMRVHFVCGNRVMEQLHQKQKVAQGLTNVLNVPQVDLVDAANRLVMQTKDHEKTIDELNNRILSYEAKELLQSAGTIHDQKVVQMISREYGMKEIQKLAKTILNEDSSVVVFLISEIEDKLQIVCGRGEDLYLDMNHALKEVLPLINGKGGGKKDFAQGGGDAIRSAEEILIELVKVSLQ</sequence>
<dbReference type="GO" id="GO:0004813">
    <property type="term" value="F:alanine-tRNA ligase activity"/>
    <property type="evidence" value="ECO:0007669"/>
    <property type="project" value="UniProtKB-EC"/>
</dbReference>
<dbReference type="PROSITE" id="PS50860">
    <property type="entry name" value="AA_TRNA_LIGASE_II_ALA"/>
    <property type="match status" value="1"/>
</dbReference>
<dbReference type="FunFam" id="3.10.310.40:FF:000001">
    <property type="entry name" value="Alanine--tRNA ligase"/>
    <property type="match status" value="1"/>
</dbReference>
<keyword evidence="9" id="KW-0547">Nucleotide-binding</keyword>
<organism evidence="18 19">
    <name type="scientific">Guptibacillus hwajinpoensis</name>
    <dbReference type="NCBI Taxonomy" id="208199"/>
    <lineage>
        <taxon>Bacteria</taxon>
        <taxon>Bacillati</taxon>
        <taxon>Bacillota</taxon>
        <taxon>Bacilli</taxon>
        <taxon>Bacillales</taxon>
        <taxon>Guptibacillaceae</taxon>
        <taxon>Guptibacillus</taxon>
    </lineage>
</organism>
<dbReference type="GO" id="GO:0005524">
    <property type="term" value="F:ATP binding"/>
    <property type="evidence" value="ECO:0007669"/>
    <property type="project" value="UniProtKB-KW"/>
</dbReference>
<evidence type="ECO:0000256" key="12">
    <source>
        <dbReference type="ARBA" id="ARBA00022884"/>
    </source>
</evidence>
<evidence type="ECO:0000256" key="4">
    <source>
        <dbReference type="ARBA" id="ARBA00013168"/>
    </source>
</evidence>
<comment type="subcellular location">
    <subcellularLocation>
        <location evidence="2">Cytoplasm</location>
    </subcellularLocation>
</comment>
<dbReference type="GO" id="GO:0005737">
    <property type="term" value="C:cytoplasm"/>
    <property type="evidence" value="ECO:0007669"/>
    <property type="project" value="UniProtKB-SubCell"/>
</dbReference>
<evidence type="ECO:0000256" key="6">
    <source>
        <dbReference type="ARBA" id="ARBA00022555"/>
    </source>
</evidence>
<dbReference type="PANTHER" id="PTHR43462:SF1">
    <property type="entry name" value="ALANYL-TRNA EDITING PROTEIN AARSD1"/>
    <property type="match status" value="1"/>
</dbReference>
<evidence type="ECO:0000313" key="18">
    <source>
        <dbReference type="EMBL" id="TKD72116.1"/>
    </source>
</evidence>
<dbReference type="GO" id="GO:0000049">
    <property type="term" value="F:tRNA binding"/>
    <property type="evidence" value="ECO:0007669"/>
    <property type="project" value="UniProtKB-KW"/>
</dbReference>
<dbReference type="InterPro" id="IPR051335">
    <property type="entry name" value="Alanyl-tRNA_Editing_Enzymes"/>
</dbReference>
<dbReference type="Gene3D" id="3.10.310.40">
    <property type="match status" value="1"/>
</dbReference>
<evidence type="ECO:0000313" key="19">
    <source>
        <dbReference type="Proteomes" id="UP000310541"/>
    </source>
</evidence>
<dbReference type="SUPFAM" id="SSF50447">
    <property type="entry name" value="Translation proteins"/>
    <property type="match status" value="1"/>
</dbReference>
<evidence type="ECO:0000256" key="9">
    <source>
        <dbReference type="ARBA" id="ARBA00022741"/>
    </source>
</evidence>
<comment type="cofactor">
    <cofactor evidence="1">
        <name>Zn(2+)</name>
        <dbReference type="ChEBI" id="CHEBI:29105"/>
    </cofactor>
</comment>
<keyword evidence="8" id="KW-0479">Metal-binding</keyword>
<feature type="domain" description="Alanyl-transfer RNA synthetases family profile" evidence="17">
    <location>
        <begin position="1"/>
        <end position="236"/>
    </location>
</feature>
<dbReference type="InterPro" id="IPR018163">
    <property type="entry name" value="Thr/Ala-tRNA-synth_IIc_edit"/>
</dbReference>
<evidence type="ECO:0000256" key="8">
    <source>
        <dbReference type="ARBA" id="ARBA00022723"/>
    </source>
</evidence>
<dbReference type="Pfam" id="PF01411">
    <property type="entry name" value="tRNA-synt_2c"/>
    <property type="match status" value="1"/>
</dbReference>
<comment type="caution">
    <text evidence="18">The sequence shown here is derived from an EMBL/GenBank/DDBJ whole genome shotgun (WGS) entry which is preliminary data.</text>
</comment>
<evidence type="ECO:0000256" key="1">
    <source>
        <dbReference type="ARBA" id="ARBA00001947"/>
    </source>
</evidence>
<keyword evidence="7" id="KW-0436">Ligase</keyword>
<dbReference type="GO" id="GO:0002161">
    <property type="term" value="F:aminoacyl-tRNA deacylase activity"/>
    <property type="evidence" value="ECO:0007669"/>
    <property type="project" value="UniProtKB-ARBA"/>
</dbReference>
<evidence type="ECO:0000256" key="2">
    <source>
        <dbReference type="ARBA" id="ARBA00004496"/>
    </source>
</evidence>
<keyword evidence="11" id="KW-0067">ATP-binding</keyword>
<dbReference type="AlphaFoldDB" id="A0A4U1MN25"/>
<keyword evidence="6" id="KW-0820">tRNA-binding</keyword>
<dbReference type="Proteomes" id="UP000310541">
    <property type="component" value="Unassembled WGS sequence"/>
</dbReference>
<protein>
    <recommendedName>
        <fullName evidence="5">Alanine--tRNA ligase</fullName>
        <ecNumber evidence="4">6.1.1.7</ecNumber>
    </recommendedName>
    <alternativeName>
        <fullName evidence="15">Alanyl-tRNA synthetase</fullName>
    </alternativeName>
</protein>
<evidence type="ECO:0000256" key="7">
    <source>
        <dbReference type="ARBA" id="ARBA00022598"/>
    </source>
</evidence>
<dbReference type="Gene3D" id="2.40.30.130">
    <property type="match status" value="1"/>
</dbReference>
<dbReference type="InterPro" id="IPR012947">
    <property type="entry name" value="tRNA_SAD"/>
</dbReference>
<evidence type="ECO:0000256" key="10">
    <source>
        <dbReference type="ARBA" id="ARBA00022833"/>
    </source>
</evidence>
<dbReference type="InterPro" id="IPR009000">
    <property type="entry name" value="Transl_B-barrel_sf"/>
</dbReference>
<evidence type="ECO:0000256" key="15">
    <source>
        <dbReference type="ARBA" id="ARBA00032577"/>
    </source>
</evidence>
<dbReference type="GO" id="GO:0046872">
    <property type="term" value="F:metal ion binding"/>
    <property type="evidence" value="ECO:0007669"/>
    <property type="project" value="UniProtKB-KW"/>
</dbReference>
<dbReference type="OrthoDB" id="9812949at2"/>
<proteinExistence type="inferred from homology"/>